<accession>A0ABW9XEE8</accession>
<gene>
    <name evidence="2" type="ORF">GTZ99_10125</name>
</gene>
<protein>
    <submittedName>
        <fullName evidence="2">DUF4402 domain-containing protein</fullName>
    </submittedName>
</protein>
<feature type="signal peptide" evidence="1">
    <location>
        <begin position="1"/>
        <end position="20"/>
    </location>
</feature>
<dbReference type="EMBL" id="JAAAPO010000003">
    <property type="protein sequence ID" value="NBC36914.1"/>
    <property type="molecule type" value="Genomic_DNA"/>
</dbReference>
<evidence type="ECO:0000313" key="2">
    <source>
        <dbReference type="EMBL" id="NBC36914.1"/>
    </source>
</evidence>
<name>A0ABW9XEE8_9SPHN</name>
<reference evidence="3" key="1">
    <citation type="submission" date="2020-01" db="EMBL/GenBank/DDBJ databases">
        <title>Sphingomonas sp. strain CSW-10.</title>
        <authorList>
            <person name="Chen W.-M."/>
        </authorList>
    </citation>
    <scope>NUCLEOTIDE SEQUENCE [LARGE SCALE GENOMIC DNA]</scope>
    <source>
        <strain evidence="3">FSY-8</strain>
    </source>
</reference>
<organism evidence="2 3">
    <name type="scientific">Novosphingobium ovatum</name>
    <dbReference type="NCBI Taxonomy" id="1908523"/>
    <lineage>
        <taxon>Bacteria</taxon>
        <taxon>Pseudomonadati</taxon>
        <taxon>Pseudomonadota</taxon>
        <taxon>Alphaproteobacteria</taxon>
        <taxon>Sphingomonadales</taxon>
        <taxon>Sphingomonadaceae</taxon>
        <taxon>Novosphingobium</taxon>
    </lineage>
</organism>
<keyword evidence="1" id="KW-0732">Signal</keyword>
<evidence type="ECO:0000256" key="1">
    <source>
        <dbReference type="SAM" id="SignalP"/>
    </source>
</evidence>
<evidence type="ECO:0000313" key="3">
    <source>
        <dbReference type="Proteomes" id="UP000753724"/>
    </source>
</evidence>
<proteinExistence type="predicted"/>
<feature type="chain" id="PRO_5046993225" evidence="1">
    <location>
        <begin position="21"/>
        <end position="165"/>
    </location>
</feature>
<keyword evidence="3" id="KW-1185">Reference proteome</keyword>
<sequence length="165" mass="15745">MKKMLLAVGLLAMTSAPAIAGSGSTSTATGTATANVVAPVVLSHNSGAALSFGRFTTGTGGSVVVATSGSGSTTADVTFVPGSTTTADAFSLSGDPSRSYAVSTTAGSVSNGSKTMPFTTQPSANTGALNSAGSGSFTVGGTLTVAGNETAGSYTGSYSATVTYN</sequence>
<comment type="caution">
    <text evidence="2">The sequence shown here is derived from an EMBL/GenBank/DDBJ whole genome shotgun (WGS) entry which is preliminary data.</text>
</comment>
<dbReference type="Proteomes" id="UP000753724">
    <property type="component" value="Unassembled WGS sequence"/>
</dbReference>
<dbReference type="RefSeq" id="WP_161718394.1">
    <property type="nucleotide sequence ID" value="NZ_JAAAPO010000003.1"/>
</dbReference>
<dbReference type="Pfam" id="PF14352">
    <property type="entry name" value="DUF4402"/>
    <property type="match status" value="1"/>
</dbReference>
<dbReference type="InterPro" id="IPR025514">
    <property type="entry name" value="DUF4402"/>
</dbReference>